<dbReference type="SFLD" id="SFLDS00003">
    <property type="entry name" value="Haloacid_Dehalogenase"/>
    <property type="match status" value="1"/>
</dbReference>
<dbReference type="Pfam" id="PF00122">
    <property type="entry name" value="E1-E2_ATPase"/>
    <property type="match status" value="1"/>
</dbReference>
<dbReference type="NCBIfam" id="NF011702">
    <property type="entry name" value="PRK15122.1"/>
    <property type="match status" value="1"/>
</dbReference>
<comment type="catalytic activity">
    <reaction evidence="18">
        <text>ATP + H2O = ADP + phosphate + H(+)</text>
        <dbReference type="Rhea" id="RHEA:13065"/>
        <dbReference type="ChEBI" id="CHEBI:15377"/>
        <dbReference type="ChEBI" id="CHEBI:15378"/>
        <dbReference type="ChEBI" id="CHEBI:30616"/>
        <dbReference type="ChEBI" id="CHEBI:43474"/>
        <dbReference type="ChEBI" id="CHEBI:456216"/>
    </reaction>
</comment>
<dbReference type="InterPro" id="IPR059000">
    <property type="entry name" value="ATPase_P-type_domA"/>
</dbReference>
<keyword evidence="7" id="KW-0997">Cell inner membrane</keyword>
<dbReference type="InterPro" id="IPR036412">
    <property type="entry name" value="HAD-like_sf"/>
</dbReference>
<keyword evidence="13" id="KW-1278">Translocase</keyword>
<dbReference type="Pfam" id="PF13246">
    <property type="entry name" value="Cation_ATPase"/>
    <property type="match status" value="1"/>
</dbReference>
<dbReference type="Gene3D" id="2.70.150.10">
    <property type="entry name" value="Calcium-transporting ATPase, cytoplasmic transduction domain A"/>
    <property type="match status" value="1"/>
</dbReference>
<comment type="function">
    <text evidence="1">Mediates magnesium influx to the cytosol.</text>
</comment>
<accession>A0ABP4XIR2</accession>
<evidence type="ECO:0000256" key="3">
    <source>
        <dbReference type="ARBA" id="ARBA00008746"/>
    </source>
</evidence>
<proteinExistence type="inferred from homology"/>
<feature type="transmembrane region" description="Helical" evidence="20">
    <location>
        <begin position="315"/>
        <end position="333"/>
    </location>
</feature>
<keyword evidence="8" id="KW-0597">Phosphoprotein</keyword>
<feature type="transmembrane region" description="Helical" evidence="20">
    <location>
        <begin position="145"/>
        <end position="164"/>
    </location>
</feature>
<keyword evidence="6" id="KW-1003">Cell membrane</keyword>
<evidence type="ECO:0000256" key="8">
    <source>
        <dbReference type="ARBA" id="ARBA00022553"/>
    </source>
</evidence>
<dbReference type="Pfam" id="PF00689">
    <property type="entry name" value="Cation_ATPase_C"/>
    <property type="match status" value="1"/>
</dbReference>
<dbReference type="CDD" id="cd02077">
    <property type="entry name" value="P-type_ATPase_Mg"/>
    <property type="match status" value="1"/>
</dbReference>
<dbReference type="RefSeq" id="WP_344029230.1">
    <property type="nucleotide sequence ID" value="NZ_BAAAOB010000001.1"/>
</dbReference>
<dbReference type="NCBIfam" id="TIGR01524">
    <property type="entry name" value="ATPase-IIIB_Mg"/>
    <property type="match status" value="1"/>
</dbReference>
<dbReference type="InterPro" id="IPR023214">
    <property type="entry name" value="HAD_sf"/>
</dbReference>
<feature type="domain" description="Cation-transporting P-type ATPase N-terminal" evidence="21">
    <location>
        <begin position="61"/>
        <end position="134"/>
    </location>
</feature>
<evidence type="ECO:0000256" key="9">
    <source>
        <dbReference type="ARBA" id="ARBA00022692"/>
    </source>
</evidence>
<dbReference type="PRINTS" id="PR01836">
    <property type="entry name" value="MGATPASE"/>
</dbReference>
<evidence type="ECO:0000256" key="5">
    <source>
        <dbReference type="ARBA" id="ARBA00013555"/>
    </source>
</evidence>
<comment type="similarity">
    <text evidence="3">Belongs to the cation transport ATPase (P-type) (TC 3.A.3) family. Type IIIB subfamily.</text>
</comment>
<evidence type="ECO:0000313" key="23">
    <source>
        <dbReference type="Proteomes" id="UP001500851"/>
    </source>
</evidence>
<dbReference type="EC" id="7.2.2.14" evidence="4"/>
<evidence type="ECO:0000256" key="10">
    <source>
        <dbReference type="ARBA" id="ARBA00022741"/>
    </source>
</evidence>
<feature type="region of interest" description="Disordered" evidence="19">
    <location>
        <begin position="1"/>
        <end position="53"/>
    </location>
</feature>
<dbReference type="SMART" id="SM00831">
    <property type="entry name" value="Cation_ATPase_N"/>
    <property type="match status" value="1"/>
</dbReference>
<feature type="transmembrane region" description="Helical" evidence="20">
    <location>
        <begin position="905"/>
        <end position="923"/>
    </location>
</feature>
<dbReference type="InterPro" id="IPR018303">
    <property type="entry name" value="ATPase_P-typ_P_site"/>
</dbReference>
<evidence type="ECO:0000256" key="12">
    <source>
        <dbReference type="ARBA" id="ARBA00022842"/>
    </source>
</evidence>
<dbReference type="InterPro" id="IPR008250">
    <property type="entry name" value="ATPase_P-typ_transduc_dom_A_sf"/>
</dbReference>
<evidence type="ECO:0000256" key="19">
    <source>
        <dbReference type="SAM" id="MobiDB-lite"/>
    </source>
</evidence>
<comment type="caution">
    <text evidence="22">The sequence shown here is derived from an EMBL/GenBank/DDBJ whole genome shotgun (WGS) entry which is preliminary data.</text>
</comment>
<feature type="transmembrane region" description="Helical" evidence="20">
    <location>
        <begin position="793"/>
        <end position="816"/>
    </location>
</feature>
<comment type="catalytic activity">
    <reaction evidence="17">
        <text>Mg(2+)(out) + ATP + H2O = Mg(2+)(in) + ADP + phosphate + H(+)</text>
        <dbReference type="Rhea" id="RHEA:10260"/>
        <dbReference type="ChEBI" id="CHEBI:15377"/>
        <dbReference type="ChEBI" id="CHEBI:15378"/>
        <dbReference type="ChEBI" id="CHEBI:18420"/>
        <dbReference type="ChEBI" id="CHEBI:30616"/>
        <dbReference type="ChEBI" id="CHEBI:43474"/>
        <dbReference type="ChEBI" id="CHEBI:456216"/>
        <dbReference type="EC" id="7.2.2.14"/>
    </reaction>
</comment>
<evidence type="ECO:0000256" key="15">
    <source>
        <dbReference type="ARBA" id="ARBA00023136"/>
    </source>
</evidence>
<dbReference type="Proteomes" id="UP001500851">
    <property type="component" value="Unassembled WGS sequence"/>
</dbReference>
<keyword evidence="11" id="KW-0067">ATP-binding</keyword>
<keyword evidence="14 20" id="KW-1133">Transmembrane helix</keyword>
<feature type="compositionally biased region" description="Basic residues" evidence="19">
    <location>
        <begin position="38"/>
        <end position="47"/>
    </location>
</feature>
<evidence type="ECO:0000256" key="1">
    <source>
        <dbReference type="ARBA" id="ARBA00003954"/>
    </source>
</evidence>
<keyword evidence="9 20" id="KW-0812">Transmembrane</keyword>
<keyword evidence="23" id="KW-1185">Reference proteome</keyword>
<evidence type="ECO:0000256" key="13">
    <source>
        <dbReference type="ARBA" id="ARBA00022967"/>
    </source>
</evidence>
<dbReference type="SUPFAM" id="SSF81665">
    <property type="entry name" value="Calcium ATPase, transmembrane domain M"/>
    <property type="match status" value="1"/>
</dbReference>
<feature type="transmembrane region" description="Helical" evidence="20">
    <location>
        <begin position="118"/>
        <end position="139"/>
    </location>
</feature>
<name>A0ABP4XIR2_9MICO</name>
<sequence>MTFRIDPTPTDQTPIISPGQEAGTTRTDVRPAAPARPGKPRRTARRGRAADAQVDTRLLAQAMTATPKAALRLVDADRHGLTPDEVAERLDRFGPNEVRHSRRLPPILQYLKTLTNPFILILIGLASIMFVTDVVLADPTEGPDFTGVVTIGIMVLVSSGLRFWQEYRSGRSADKLAALVSTTAAVTRLVGGVPVTGERPIEQIVPGDIVELAAGDMLPADVRLIRTKDLQVNQAMLTGEALPVEKRAEAAPDPSDPLQAENLGFMGTSVVSGSGTALVLQTGDRTAFGGLAASIQGARPQTAFDRGISKVTWTLIRFMAVVVPAVFIINGLTKDWGSAFLFAVVTAVGLTPEMLPLVVTANLAKGAQLMAKHRVIVKRLPAIQDLGAMDVLATDKTGTLTEDRIVLERHLDTAGRSSDRTLGWATVNAHFQTGLRNLLDEAILRAAGDDLDRSVGRFQLIDEMPFDFARRRMSVVVADRDQHTVVTKGAVEEILRIAEWELVQGERRPLSDERRAEIDALVAEQNALGMRVLGVAIREVPVTEAQGDIFEYAVTDEREMTLVGLLTFLDPPKSSAKPALRSLAAHGIDVKVITGDNPLVAATVCREVGIDATHVVLGEETEDLTLEELGELAERTHVFAKANPAQKARIIEAMREHGHTVGYLGDGINDAPALRTADVGISVDTAVDIAKESADIILLEKDLTVLEDGVIEGRRTFVNTMKYLKMTASSNFGNVFSVLVASAMLPFLPMIPIVALIQNLAYDLSMLTLAWDRVDREQVRKPRVWEADSLAKFMVRIGPLSSIFDLTTYALMWFVFAANSPAHAALFQSGWFIESIISQTLIVHLLRTQRLPFAGLFGRRTGGAPGSRPGTALLIATFAVCVFGLVLPFTGFGATFGLVPLPWTYFPWLVGTLVAYCLVVEFAKRRFVRRFGVWI</sequence>
<evidence type="ECO:0000256" key="18">
    <source>
        <dbReference type="ARBA" id="ARBA00049360"/>
    </source>
</evidence>
<evidence type="ECO:0000256" key="4">
    <source>
        <dbReference type="ARBA" id="ARBA00012786"/>
    </source>
</evidence>
<dbReference type="EMBL" id="BAAAOB010000001">
    <property type="protein sequence ID" value="GAA1780294.1"/>
    <property type="molecule type" value="Genomic_DNA"/>
</dbReference>
<evidence type="ECO:0000313" key="22">
    <source>
        <dbReference type="EMBL" id="GAA1780294.1"/>
    </source>
</evidence>
<dbReference type="SFLD" id="SFLDG00002">
    <property type="entry name" value="C1.7:_P-type_atpase_like"/>
    <property type="match status" value="1"/>
</dbReference>
<evidence type="ECO:0000256" key="16">
    <source>
        <dbReference type="ARBA" id="ARBA00029806"/>
    </source>
</evidence>
<reference evidence="23" key="1">
    <citation type="journal article" date="2019" name="Int. J. Syst. Evol. Microbiol.">
        <title>The Global Catalogue of Microorganisms (GCM) 10K type strain sequencing project: providing services to taxonomists for standard genome sequencing and annotation.</title>
        <authorList>
            <consortium name="The Broad Institute Genomics Platform"/>
            <consortium name="The Broad Institute Genome Sequencing Center for Infectious Disease"/>
            <person name="Wu L."/>
            <person name="Ma J."/>
        </authorList>
    </citation>
    <scope>NUCLEOTIDE SEQUENCE [LARGE SCALE GENOMIC DNA]</scope>
    <source>
        <strain evidence="23">JCM 14736</strain>
    </source>
</reference>
<evidence type="ECO:0000259" key="21">
    <source>
        <dbReference type="SMART" id="SM00831"/>
    </source>
</evidence>
<dbReference type="InterPro" id="IPR023298">
    <property type="entry name" value="ATPase_P-typ_TM_dom_sf"/>
</dbReference>
<dbReference type="SUPFAM" id="SSF81653">
    <property type="entry name" value="Calcium ATPase, transduction domain A"/>
    <property type="match status" value="1"/>
</dbReference>
<dbReference type="SFLD" id="SFLDF00027">
    <property type="entry name" value="p-type_atpase"/>
    <property type="match status" value="1"/>
</dbReference>
<keyword evidence="12" id="KW-0460">Magnesium</keyword>
<feature type="transmembrane region" description="Helical" evidence="20">
    <location>
        <begin position="873"/>
        <end position="899"/>
    </location>
</feature>
<dbReference type="PANTHER" id="PTHR42861">
    <property type="entry name" value="CALCIUM-TRANSPORTING ATPASE"/>
    <property type="match status" value="1"/>
</dbReference>
<evidence type="ECO:0000256" key="7">
    <source>
        <dbReference type="ARBA" id="ARBA00022519"/>
    </source>
</evidence>
<feature type="transmembrane region" description="Helical" evidence="20">
    <location>
        <begin position="339"/>
        <end position="364"/>
    </location>
</feature>
<dbReference type="Pfam" id="PF00690">
    <property type="entry name" value="Cation_ATPase_N"/>
    <property type="match status" value="1"/>
</dbReference>
<dbReference type="PROSITE" id="PS00154">
    <property type="entry name" value="ATPASE_E1_E2"/>
    <property type="match status" value="1"/>
</dbReference>
<evidence type="ECO:0000256" key="14">
    <source>
        <dbReference type="ARBA" id="ARBA00022989"/>
    </source>
</evidence>
<dbReference type="NCBIfam" id="TIGR01494">
    <property type="entry name" value="ATPase_P-type"/>
    <property type="match status" value="1"/>
</dbReference>
<dbReference type="InterPro" id="IPR006068">
    <property type="entry name" value="ATPase_P-typ_cation-transptr_C"/>
</dbReference>
<dbReference type="Gene3D" id="1.20.1110.10">
    <property type="entry name" value="Calcium-transporting ATPase, transmembrane domain"/>
    <property type="match status" value="1"/>
</dbReference>
<dbReference type="InterPro" id="IPR044492">
    <property type="entry name" value="P_typ_ATPase_HD_dom"/>
</dbReference>
<protein>
    <recommendedName>
        <fullName evidence="5">Magnesium-transporting ATPase, P-type 1</fullName>
        <ecNumber evidence="4">7.2.2.14</ecNumber>
    </recommendedName>
    <alternativeName>
        <fullName evidence="16">Mg(2+) transport ATPase, P-type 1</fullName>
    </alternativeName>
</protein>
<evidence type="ECO:0000256" key="6">
    <source>
        <dbReference type="ARBA" id="ARBA00022475"/>
    </source>
</evidence>
<dbReference type="SUPFAM" id="SSF56784">
    <property type="entry name" value="HAD-like"/>
    <property type="match status" value="1"/>
</dbReference>
<evidence type="ECO:0000256" key="20">
    <source>
        <dbReference type="SAM" id="Phobius"/>
    </source>
</evidence>
<comment type="subcellular location">
    <subcellularLocation>
        <location evidence="2">Cell inner membrane</location>
        <topology evidence="2">Multi-pass membrane protein</topology>
    </subcellularLocation>
</comment>
<dbReference type="InterPro" id="IPR004014">
    <property type="entry name" value="ATPase_P-typ_cation-transptr_N"/>
</dbReference>
<organism evidence="22 23">
    <name type="scientific">Leucobacter iarius</name>
    <dbReference type="NCBI Taxonomy" id="333963"/>
    <lineage>
        <taxon>Bacteria</taxon>
        <taxon>Bacillati</taxon>
        <taxon>Actinomycetota</taxon>
        <taxon>Actinomycetes</taxon>
        <taxon>Micrococcales</taxon>
        <taxon>Microbacteriaceae</taxon>
        <taxon>Leucobacter</taxon>
    </lineage>
</organism>
<dbReference type="InterPro" id="IPR001757">
    <property type="entry name" value="P_typ_ATPase"/>
</dbReference>
<keyword evidence="10" id="KW-0547">Nucleotide-binding</keyword>
<evidence type="ECO:0000256" key="2">
    <source>
        <dbReference type="ARBA" id="ARBA00004429"/>
    </source>
</evidence>
<evidence type="ECO:0000256" key="11">
    <source>
        <dbReference type="ARBA" id="ARBA00022840"/>
    </source>
</evidence>
<dbReference type="InterPro" id="IPR006415">
    <property type="entry name" value="P-type_ATPase_IIIB"/>
</dbReference>
<evidence type="ECO:0000256" key="17">
    <source>
        <dbReference type="ARBA" id="ARBA00047295"/>
    </source>
</evidence>
<dbReference type="Gene3D" id="3.40.50.1000">
    <property type="entry name" value="HAD superfamily/HAD-like"/>
    <property type="match status" value="1"/>
</dbReference>
<gene>
    <name evidence="22" type="primary">mgtA</name>
    <name evidence="22" type="ORF">GCM10009768_06490</name>
</gene>
<dbReference type="InterPro" id="IPR023299">
    <property type="entry name" value="ATPase_P-typ_cyto_dom_N"/>
</dbReference>
<dbReference type="Gene3D" id="3.40.1110.10">
    <property type="entry name" value="Calcium-transporting ATPase, cytoplasmic domain N"/>
    <property type="match status" value="1"/>
</dbReference>
<keyword evidence="15 20" id="KW-0472">Membrane</keyword>